<evidence type="ECO:0000313" key="2">
    <source>
        <dbReference type="EMBL" id="CEM55060.1"/>
    </source>
</evidence>
<name>A0A0G4ID02_9ALVE</name>
<dbReference type="PROSITE" id="PS50994">
    <property type="entry name" value="INTEGRASE"/>
    <property type="match status" value="1"/>
</dbReference>
<proteinExistence type="predicted"/>
<dbReference type="GO" id="GO:0015074">
    <property type="term" value="P:DNA integration"/>
    <property type="evidence" value="ECO:0007669"/>
    <property type="project" value="InterPro"/>
</dbReference>
<dbReference type="EMBL" id="CDMZ01005842">
    <property type="protein sequence ID" value="CEM55060.1"/>
    <property type="molecule type" value="Genomic_DNA"/>
</dbReference>
<dbReference type="AlphaFoldDB" id="A0A0G4ID02"/>
<organism evidence="2">
    <name type="scientific">Chromera velia CCMP2878</name>
    <dbReference type="NCBI Taxonomy" id="1169474"/>
    <lineage>
        <taxon>Eukaryota</taxon>
        <taxon>Sar</taxon>
        <taxon>Alveolata</taxon>
        <taxon>Colpodellida</taxon>
        <taxon>Chromeraceae</taxon>
        <taxon>Chromera</taxon>
    </lineage>
</organism>
<evidence type="ECO:0000259" key="1">
    <source>
        <dbReference type="PROSITE" id="PS50994"/>
    </source>
</evidence>
<accession>A0A0G4ID02</accession>
<protein>
    <recommendedName>
        <fullName evidence="1">Integrase catalytic domain-containing protein</fullName>
    </recommendedName>
</protein>
<dbReference type="InterPro" id="IPR001584">
    <property type="entry name" value="Integrase_cat-core"/>
</dbReference>
<dbReference type="VEuPathDB" id="CryptoDB:Cvel_2308"/>
<dbReference type="PhylomeDB" id="A0A0G4ID02"/>
<sequence length="167" mass="18926">MKLSRTAALMDDLISAHYIEIGHAGVTKTHRSLHRALKGIPSLPNGPTHGAVQWALHDCIYGGTYAHVKPRNVSDGKTSRKEVTGPRQQMQADLVHSRQDRPGERYYLTLKDMWEDDLHYILLGDKKASTIRSAFQRWIESSPDFLPTEILMDLGIEFQADWAAFLE</sequence>
<reference evidence="2" key="1">
    <citation type="submission" date="2014-11" db="EMBL/GenBank/DDBJ databases">
        <authorList>
            <person name="Otto D Thomas"/>
            <person name="Naeem Raeece"/>
        </authorList>
    </citation>
    <scope>NUCLEOTIDE SEQUENCE</scope>
</reference>
<feature type="domain" description="Integrase catalytic" evidence="1">
    <location>
        <begin position="82"/>
        <end position="167"/>
    </location>
</feature>
<gene>
    <name evidence="2" type="ORF">Cvel_2308</name>
</gene>